<keyword evidence="1" id="KW-0812">Transmembrane</keyword>
<feature type="signal peptide" evidence="2">
    <location>
        <begin position="1"/>
        <end position="35"/>
    </location>
</feature>
<feature type="chain" id="PRO_5020729220" evidence="2">
    <location>
        <begin position="36"/>
        <end position="208"/>
    </location>
</feature>
<evidence type="ECO:0000313" key="4">
    <source>
        <dbReference type="Proteomes" id="UP000295696"/>
    </source>
</evidence>
<organism evidence="3 4">
    <name type="scientific">Primorskyibacter sedentarius</name>
    <dbReference type="NCBI Taxonomy" id="745311"/>
    <lineage>
        <taxon>Bacteria</taxon>
        <taxon>Pseudomonadati</taxon>
        <taxon>Pseudomonadota</taxon>
        <taxon>Alphaproteobacteria</taxon>
        <taxon>Rhodobacterales</taxon>
        <taxon>Roseobacteraceae</taxon>
        <taxon>Primorskyibacter</taxon>
    </lineage>
</organism>
<evidence type="ECO:0000256" key="2">
    <source>
        <dbReference type="SAM" id="SignalP"/>
    </source>
</evidence>
<accession>A0A4R3JGA3</accession>
<evidence type="ECO:0000313" key="3">
    <source>
        <dbReference type="EMBL" id="TCS63750.1"/>
    </source>
</evidence>
<dbReference type="AlphaFoldDB" id="A0A4R3JGA3"/>
<name>A0A4R3JGA3_9RHOB</name>
<dbReference type="EMBL" id="SLZU01000006">
    <property type="protein sequence ID" value="TCS63750.1"/>
    <property type="molecule type" value="Genomic_DNA"/>
</dbReference>
<feature type="transmembrane region" description="Helical" evidence="1">
    <location>
        <begin position="181"/>
        <end position="200"/>
    </location>
</feature>
<keyword evidence="1" id="KW-0472">Membrane</keyword>
<keyword evidence="1" id="KW-1133">Transmembrane helix</keyword>
<dbReference type="InterPro" id="IPR022472">
    <property type="entry name" value="VPLPA-CTERM"/>
</dbReference>
<comment type="caution">
    <text evidence="3">The sequence shown here is derived from an EMBL/GenBank/DDBJ whole genome shotgun (WGS) entry which is preliminary data.</text>
</comment>
<dbReference type="Proteomes" id="UP000295696">
    <property type="component" value="Unassembled WGS sequence"/>
</dbReference>
<reference evidence="3 4" key="1">
    <citation type="submission" date="2019-03" db="EMBL/GenBank/DDBJ databases">
        <title>Genomic Encyclopedia of Type Strains, Phase IV (KMG-IV): sequencing the most valuable type-strain genomes for metagenomic binning, comparative biology and taxonomic classification.</title>
        <authorList>
            <person name="Goeker M."/>
        </authorList>
    </citation>
    <scope>NUCLEOTIDE SEQUENCE [LARGE SCALE GENOMIC DNA]</scope>
    <source>
        <strain evidence="3 4">DSM 104836</strain>
    </source>
</reference>
<evidence type="ECO:0000256" key="1">
    <source>
        <dbReference type="SAM" id="Phobius"/>
    </source>
</evidence>
<proteinExistence type="predicted"/>
<gene>
    <name evidence="3" type="ORF">EDD52_10617</name>
</gene>
<sequence>MSVNEFIWLMVMKMNAQKWLLCSALAFGGGTAASAATLDGMSIDVSSPHGSCFSVSVGAGNECEIYDNEAGDDNGVLVDVTSNGILFSFVDYEANPSKYWDFAPFQFDIVVSGLQGFTMTSYSYTEFGFSETSLLSAVQTAAGEITVDFDDKYFDGGCQNGYLCATLEVFGTVEDQPMSPVPLPAALPMLLAGLGGFGVIRRLRRKAD</sequence>
<protein>
    <submittedName>
        <fullName evidence="3">Putative secreted protein</fullName>
    </submittedName>
</protein>
<keyword evidence="4" id="KW-1185">Reference proteome</keyword>
<keyword evidence="2" id="KW-0732">Signal</keyword>
<dbReference type="NCBIfam" id="TIGR03370">
    <property type="entry name" value="VPLPA-CTERM"/>
    <property type="match status" value="1"/>
</dbReference>